<organism evidence="2 3">
    <name type="scientific">Brachionus plicatilis</name>
    <name type="common">Marine rotifer</name>
    <name type="synonym">Brachionus muelleri</name>
    <dbReference type="NCBI Taxonomy" id="10195"/>
    <lineage>
        <taxon>Eukaryota</taxon>
        <taxon>Metazoa</taxon>
        <taxon>Spiralia</taxon>
        <taxon>Gnathifera</taxon>
        <taxon>Rotifera</taxon>
        <taxon>Eurotatoria</taxon>
        <taxon>Monogononta</taxon>
        <taxon>Pseudotrocha</taxon>
        <taxon>Ploima</taxon>
        <taxon>Brachionidae</taxon>
        <taxon>Brachionus</taxon>
    </lineage>
</organism>
<dbReference type="CDD" id="cd20541">
    <property type="entry name" value="CYCLIN_CNTD1"/>
    <property type="match status" value="1"/>
</dbReference>
<dbReference type="SUPFAM" id="SSF47954">
    <property type="entry name" value="Cyclin-like"/>
    <property type="match status" value="1"/>
</dbReference>
<dbReference type="GO" id="GO:0007131">
    <property type="term" value="P:reciprocal meiotic recombination"/>
    <property type="evidence" value="ECO:0007669"/>
    <property type="project" value="TreeGrafter"/>
</dbReference>
<dbReference type="InterPro" id="IPR036915">
    <property type="entry name" value="Cyclin-like_sf"/>
</dbReference>
<dbReference type="InterPro" id="IPR006671">
    <property type="entry name" value="Cyclin_N"/>
</dbReference>
<dbReference type="PANTHER" id="PTHR21615:SF2">
    <property type="entry name" value="CYCLIN N-TERMINAL DOMAIN-CONTAINING PROTEIN 1"/>
    <property type="match status" value="1"/>
</dbReference>
<name>A0A3M7P448_BRAPC</name>
<dbReference type="Proteomes" id="UP000276133">
    <property type="component" value="Unassembled WGS sequence"/>
</dbReference>
<dbReference type="GO" id="GO:0035861">
    <property type="term" value="C:site of double-strand break"/>
    <property type="evidence" value="ECO:0007669"/>
    <property type="project" value="TreeGrafter"/>
</dbReference>
<protein>
    <submittedName>
        <fullName evidence="2">Cyclin N-terminal domain-containing 1</fullName>
    </submittedName>
</protein>
<proteinExistence type="predicted"/>
<comment type="caution">
    <text evidence="2">The sequence shown here is derived from an EMBL/GenBank/DDBJ whole genome shotgun (WGS) entry which is preliminary data.</text>
</comment>
<accession>A0A3M7P448</accession>
<evidence type="ECO:0000313" key="3">
    <source>
        <dbReference type="Proteomes" id="UP000276133"/>
    </source>
</evidence>
<dbReference type="AlphaFoldDB" id="A0A3M7P448"/>
<feature type="domain" description="Cyclin N-terminal" evidence="1">
    <location>
        <begin position="51"/>
        <end position="168"/>
    </location>
</feature>
<dbReference type="Pfam" id="PF00134">
    <property type="entry name" value="Cyclin_N"/>
    <property type="match status" value="1"/>
</dbReference>
<dbReference type="Gene3D" id="1.10.472.10">
    <property type="entry name" value="Cyclin-like"/>
    <property type="match status" value="1"/>
</dbReference>
<dbReference type="EMBL" id="REGN01013513">
    <property type="protein sequence ID" value="RMZ93842.1"/>
    <property type="molecule type" value="Genomic_DNA"/>
</dbReference>
<reference evidence="2 3" key="1">
    <citation type="journal article" date="2018" name="Sci. Rep.">
        <title>Genomic signatures of local adaptation to the degree of environmental predictability in rotifers.</title>
        <authorList>
            <person name="Franch-Gras L."/>
            <person name="Hahn C."/>
            <person name="Garcia-Roger E.M."/>
            <person name="Carmona M.J."/>
            <person name="Serra M."/>
            <person name="Gomez A."/>
        </authorList>
    </citation>
    <scope>NUCLEOTIDE SEQUENCE [LARGE SCALE GENOMIC DNA]</scope>
    <source>
        <strain evidence="2">HYR1</strain>
    </source>
</reference>
<evidence type="ECO:0000313" key="2">
    <source>
        <dbReference type="EMBL" id="RMZ93842.1"/>
    </source>
</evidence>
<gene>
    <name evidence="2" type="ORF">BpHYR1_002803</name>
</gene>
<evidence type="ECO:0000259" key="1">
    <source>
        <dbReference type="Pfam" id="PF00134"/>
    </source>
</evidence>
<dbReference type="OrthoDB" id="9983043at2759"/>
<dbReference type="PANTHER" id="PTHR21615">
    <property type="entry name" value="CYCLIN N-TERMINAL DOMAIN-CONTAINING PROTEIN 1"/>
    <property type="match status" value="1"/>
</dbReference>
<sequence>MDQSTWPQFNLKPYCFDTEMLQEFLFSLAEKNKNSISNCVSLSGYFKESNVAAFIFEMSEKFELDNEARFLAIEIFDKFMAAHLTEIYQAIKKNKHKDWNSIIKKIKDQIVLRSLTCIQLANKFSNSKNVIKLSSIQDLLIELGYKFSFESILNSELRVLKYLDFRLNILTPYNVVETLLEILGHNLKNSQPKALYIISIRLLESFYFCKEQIYKRLYESFSGKAKDHTERQFKPQTFTNIVVIF</sequence>
<keyword evidence="3" id="KW-1185">Reference proteome</keyword>
<dbReference type="STRING" id="10195.A0A3M7P448"/>